<evidence type="ECO:0000313" key="13">
    <source>
        <dbReference type="Proteomes" id="UP000322139"/>
    </source>
</evidence>
<evidence type="ECO:0000256" key="3">
    <source>
        <dbReference type="ARBA" id="ARBA00022516"/>
    </source>
</evidence>
<keyword evidence="8" id="KW-0443">Lipid metabolism</keyword>
<evidence type="ECO:0000256" key="2">
    <source>
        <dbReference type="ARBA" id="ARBA00005983"/>
    </source>
</evidence>
<protein>
    <submittedName>
        <fullName evidence="12">YegS/Rv2252/BmrU family lipid kinase</fullName>
    </submittedName>
</protein>
<accession>A0A5D4QZJ7</accession>
<dbReference type="RefSeq" id="WP_148976841.1">
    <property type="nucleotide sequence ID" value="NZ_VTER01000015.1"/>
</dbReference>
<keyword evidence="6 12" id="KW-0418">Kinase</keyword>
<keyword evidence="4" id="KW-0808">Transferase</keyword>
<keyword evidence="3" id="KW-0444">Lipid biosynthesis</keyword>
<evidence type="ECO:0000256" key="4">
    <source>
        <dbReference type="ARBA" id="ARBA00022679"/>
    </source>
</evidence>
<evidence type="ECO:0000256" key="5">
    <source>
        <dbReference type="ARBA" id="ARBA00022741"/>
    </source>
</evidence>
<dbReference type="InterPro" id="IPR017438">
    <property type="entry name" value="ATP-NAD_kinase_N"/>
</dbReference>
<dbReference type="PANTHER" id="PTHR12358:SF107">
    <property type="entry name" value="LIPID KINASE BMRU-RELATED"/>
    <property type="match status" value="1"/>
</dbReference>
<dbReference type="SUPFAM" id="SSF111331">
    <property type="entry name" value="NAD kinase/diacylglycerol kinase-like"/>
    <property type="match status" value="1"/>
</dbReference>
<dbReference type="Pfam" id="PF00781">
    <property type="entry name" value="DAGK_cat"/>
    <property type="match status" value="1"/>
</dbReference>
<dbReference type="PROSITE" id="PS50146">
    <property type="entry name" value="DAGK"/>
    <property type="match status" value="1"/>
</dbReference>
<dbReference type="SMART" id="SM00046">
    <property type="entry name" value="DAGKc"/>
    <property type="match status" value="1"/>
</dbReference>
<comment type="cofactor">
    <cofactor evidence="1">
        <name>Mg(2+)</name>
        <dbReference type="ChEBI" id="CHEBI:18420"/>
    </cofactor>
</comment>
<dbReference type="AlphaFoldDB" id="A0A5D4QZJ7"/>
<evidence type="ECO:0000256" key="10">
    <source>
        <dbReference type="ARBA" id="ARBA00023264"/>
    </source>
</evidence>
<dbReference type="PANTHER" id="PTHR12358">
    <property type="entry name" value="SPHINGOSINE KINASE"/>
    <property type="match status" value="1"/>
</dbReference>
<evidence type="ECO:0000256" key="9">
    <source>
        <dbReference type="ARBA" id="ARBA00023209"/>
    </source>
</evidence>
<dbReference type="GO" id="GO:0005886">
    <property type="term" value="C:plasma membrane"/>
    <property type="evidence" value="ECO:0007669"/>
    <property type="project" value="TreeGrafter"/>
</dbReference>
<dbReference type="Gene3D" id="2.60.200.40">
    <property type="match status" value="1"/>
</dbReference>
<dbReference type="InterPro" id="IPR016064">
    <property type="entry name" value="NAD/diacylglycerol_kinase_sf"/>
</dbReference>
<dbReference type="EMBL" id="VTER01000015">
    <property type="protein sequence ID" value="TYS42948.1"/>
    <property type="molecule type" value="Genomic_DNA"/>
</dbReference>
<proteinExistence type="inferred from homology"/>
<dbReference type="Gene3D" id="3.40.50.10330">
    <property type="entry name" value="Probable inorganic polyphosphate/atp-NAD kinase, domain 1"/>
    <property type="match status" value="1"/>
</dbReference>
<dbReference type="InterPro" id="IPR045540">
    <property type="entry name" value="YegS/DAGK_C"/>
</dbReference>
<keyword evidence="5" id="KW-0547">Nucleotide-binding</keyword>
<feature type="domain" description="DAGKc" evidence="11">
    <location>
        <begin position="1"/>
        <end position="132"/>
    </location>
</feature>
<keyword evidence="7" id="KW-0067">ATP-binding</keyword>
<comment type="similarity">
    <text evidence="2">Belongs to the diacylglycerol/lipid kinase family.</text>
</comment>
<dbReference type="Proteomes" id="UP000322139">
    <property type="component" value="Unassembled WGS sequence"/>
</dbReference>
<dbReference type="GO" id="GO:0005524">
    <property type="term" value="F:ATP binding"/>
    <property type="evidence" value="ECO:0007669"/>
    <property type="project" value="UniProtKB-KW"/>
</dbReference>
<reference evidence="12 13" key="1">
    <citation type="submission" date="2019-08" db="EMBL/GenBank/DDBJ databases">
        <title>Bacillus genomes from the desert of Cuatro Cienegas, Coahuila.</title>
        <authorList>
            <person name="Olmedo-Alvarez G."/>
        </authorList>
    </citation>
    <scope>NUCLEOTIDE SEQUENCE [LARGE SCALE GENOMIC DNA]</scope>
    <source>
        <strain evidence="12 13">CH446_14T</strain>
    </source>
</reference>
<dbReference type="NCBIfam" id="TIGR00147">
    <property type="entry name" value="YegS/Rv2252/BmrU family lipid kinase"/>
    <property type="match status" value="1"/>
</dbReference>
<sequence>MEFRKGMLVYNGNAGQKNMEKSLAACVPVLSAELDSLVLLPTKREGHARELCMEYGSEVDVVFILGGDGTVHECINGLAPLGTRPAIGILPGGTCNDFSRTLNIPQDIRDAALSMVAGETEPVDVMQANEDYFLNFWGIGLVAEASENIKETEKNLFGRISYFLSALRTIKEMEPFHASIIVDGKEIEEDAVMILLANGQYIGTNALPFRDLDYNDGLADLFIIKDANLTLMKQALTEDSMEANENILHYKGKELQVRTDKRMEADMDGEVYSATPCQIRVHQAHVQMIKPGQL</sequence>
<dbReference type="GO" id="GO:0004143">
    <property type="term" value="F:ATP-dependent diacylglycerol kinase activity"/>
    <property type="evidence" value="ECO:0007669"/>
    <property type="project" value="TreeGrafter"/>
</dbReference>
<evidence type="ECO:0000256" key="8">
    <source>
        <dbReference type="ARBA" id="ARBA00023098"/>
    </source>
</evidence>
<evidence type="ECO:0000256" key="1">
    <source>
        <dbReference type="ARBA" id="ARBA00001946"/>
    </source>
</evidence>
<evidence type="ECO:0000259" key="11">
    <source>
        <dbReference type="PROSITE" id="PS50146"/>
    </source>
</evidence>
<dbReference type="InterPro" id="IPR050187">
    <property type="entry name" value="Lipid_Phosphate_FormReg"/>
</dbReference>
<gene>
    <name evidence="12" type="ORF">FZD51_22800</name>
</gene>
<evidence type="ECO:0000256" key="7">
    <source>
        <dbReference type="ARBA" id="ARBA00022840"/>
    </source>
</evidence>
<dbReference type="GO" id="GO:0008654">
    <property type="term" value="P:phospholipid biosynthetic process"/>
    <property type="evidence" value="ECO:0007669"/>
    <property type="project" value="UniProtKB-KW"/>
</dbReference>
<evidence type="ECO:0000313" key="12">
    <source>
        <dbReference type="EMBL" id="TYS42948.1"/>
    </source>
</evidence>
<dbReference type="InterPro" id="IPR001206">
    <property type="entry name" value="Diacylglycerol_kinase_cat_dom"/>
</dbReference>
<keyword evidence="10" id="KW-1208">Phospholipid metabolism</keyword>
<dbReference type="InterPro" id="IPR005218">
    <property type="entry name" value="Diacylglycerol/lipid_kinase"/>
</dbReference>
<evidence type="ECO:0000256" key="6">
    <source>
        <dbReference type="ARBA" id="ARBA00022777"/>
    </source>
</evidence>
<dbReference type="Pfam" id="PF19279">
    <property type="entry name" value="YegS_C"/>
    <property type="match status" value="1"/>
</dbReference>
<keyword evidence="9" id="KW-0594">Phospholipid biosynthesis</keyword>
<organism evidence="12 13">
    <name type="scientific">Bacillus infantis</name>
    <dbReference type="NCBI Taxonomy" id="324767"/>
    <lineage>
        <taxon>Bacteria</taxon>
        <taxon>Bacillati</taxon>
        <taxon>Bacillota</taxon>
        <taxon>Bacilli</taxon>
        <taxon>Bacillales</taxon>
        <taxon>Bacillaceae</taxon>
        <taxon>Bacillus</taxon>
    </lineage>
</organism>
<comment type="caution">
    <text evidence="12">The sequence shown here is derived from an EMBL/GenBank/DDBJ whole genome shotgun (WGS) entry which is preliminary data.</text>
</comment>
<name>A0A5D4QZJ7_9BACI</name>